<accession>A0AAD6NHK5</accession>
<sequence length="1940" mass="217198">MSACERIKRPRLELAEACTSTNARGAKIAEDEIAELERDTEDESSSSDSDSEEEDEEKVASWRKHPNFGEAKWLHRLLRKADDYLGNSFFHDALSSVPNPGLTVANVGSVNIPIGLDDGEKLYAHARDTAPLDGTVVEIGASQLEFRNPAWSKWIDGTLAERVGRELGVDEGARPQLELAGMKVYQSGGKDVEFNRPPKGAAGSKIGYVELTLPGDFEGGSVFLSDGNNKKTIDLRRGCPFDVVVAGWDRSVLHRSARVFRGHKVTLIYRISTKYSYTHPTPASRATRSEALLDALSEVKKSNAPVAYVLKGDYSLSALRDGTFVSVDHFAVQNLIRAVDIVGGIALYCGDLVTRDTSEADDGFDLPEDEIQIELLDDLDYENNNVHFIKHKLDNMTKLAGVTRAFDRDEEWDGPILTFGSKLADLEPFDTTREEGLENWFRSPCIVLWPTSAVQSLKGQARHAKPVWKNILETIKSTPPKPSEAQYHGKSTINIVVDACVRGNFSEGDIQEAASLLEETFAKLSSKSQDTILQMYSKNRNPLFGEDYDMNLPTSEGGVWGHVLIASFGRKWSKVARKASLPLERQLKMMELFPDWMRGYLLPILEKIIQTRSYLANMEPDAVRSIFDVLSWQSQDLLTKYLRLMFMANPSENFRRMVDEDMKTNLAQAPVELRTWASMSRRCHEYIIEGLKKSSRHSVACFCPGFMDIVGYEPEPGLDLIKKKKEATQLSNYLRLLQDEPDSVSLTERLLDAISTPSPSRPQIYSEFLFPIAVEVHRLQSSSEIAKEKPAVLDKFMKLFQQTVLKDHPCKTPAPGEMPDLSLPPLVTGGQGCTKDPQCSLCVILDKFLGSATEEKLRVGMSRYREHVRYIWEALQMYATKHPVKFDPSEMIHPDGEQLCVIELTKNLATEHNDAKERFNRGLAGRKRMLCAVGLKIGDAGEILGEPSEQKIIMSEPKRVKLSLLQRAQLRPDDPDEELEDAGENEGKQQPTKASKKHNQLNNANGEAGSDASDDNPFIAGLGDFDPNAGDWWRPRLSEYRNYEISKTLHGILKNSNTYLGNFAFTHTYPEGPSPGLLVANVGSIGIPISSNDGERLYAHGCSLATPTSAQNGIAEIPGANLEFKNPAWGAWLEGVMYKVELELGIGDEDSLKVKLEKLVISSSGGTDEGFTTNCSTQNTPVGDKILGYLEVTLPGEFTGGSVSLSCNPADPAVEGEKKIPNDSTSRTETKTIDFRGDCNFNLTATAWYSDVEHRTAKITKGYKTTLIYSLYMMLPPKTPTSRFSQSSALATALRALPNLTDRSKRELHSADEYDPIVYVLADDYHDQKYPPNRDKVFLPKDRIIMQNLIHAISNVPGLSLYTGDLVTKDPYGRDQPTSKRKWRTFGRGNKSKSPAPPNDLDFEDNHREDLTHKLSRMAHLAGPVRRLSELYWQGPIMTFGPKLSELQQFSLSLEEASDSEDEADDDHDPFETETQHQTGCIVIWPTTTADSIKSHEPVRNMKKCWKQIKEFFRSMPCARDGDQEGYINGRINVIMGSCFNGDLTEDELLEARDTLMQILAEAPPSTRDDIYKRLRGIFSANPSENFRRTVEDDMKQNLAERSDHLRVWVSISQKCHEYIIEGIGQRLPKLLEELTEKTYPRNVATMEPEANPHRIEMIGYIIQADIDRDPVEVIGSRLGNYLECLLAQADSASLVTQFLEAIEVPATDDSQPRTKHEIKEQPQLYNSLELSRPAPVVRGTELVALLHHVAATVSKLLSSSEVASIDAVSSALLRQFMTFFQKLVQEIYPCERPPDSMPSLSFPPLSKRCKKSACHICPAVNHFLVSPDTETLSLRCPAGFQSHFFQIRKLFPPDGQIVCKWELEGEGRFRGQGKMSWDKNITKKYEDQQKVFAENLTERKKWLEPLGVRLDDHGEILEPTTDSRSKSGTKRKATEDISS</sequence>
<comment type="caution">
    <text evidence="2">The sequence shown here is derived from an EMBL/GenBank/DDBJ whole genome shotgun (WGS) entry which is preliminary data.</text>
</comment>
<feature type="compositionally biased region" description="Acidic residues" evidence="1">
    <location>
        <begin position="974"/>
        <end position="984"/>
    </location>
</feature>
<feature type="region of interest" description="Disordered" evidence="1">
    <location>
        <begin position="968"/>
        <end position="1021"/>
    </location>
</feature>
<feature type="compositionally biased region" description="Acidic residues" evidence="1">
    <location>
        <begin position="31"/>
        <end position="57"/>
    </location>
</feature>
<keyword evidence="3" id="KW-1185">Reference proteome</keyword>
<reference evidence="2" key="1">
    <citation type="submission" date="2023-01" db="EMBL/GenBank/DDBJ databases">
        <title>The chitinases involved in constricting ring structure development in the nematode-trapping fungus Drechslerella dactyloides.</title>
        <authorList>
            <person name="Wang R."/>
            <person name="Zhang L."/>
            <person name="Tang P."/>
            <person name="Li S."/>
            <person name="Liang L."/>
        </authorList>
    </citation>
    <scope>NUCLEOTIDE SEQUENCE</scope>
    <source>
        <strain evidence="2">YMF1.00031</strain>
    </source>
</reference>
<feature type="compositionally biased region" description="Acidic residues" evidence="1">
    <location>
        <begin position="1456"/>
        <end position="1469"/>
    </location>
</feature>
<protein>
    <submittedName>
        <fullName evidence="2">Uncharacterized protein</fullName>
    </submittedName>
</protein>
<dbReference type="PANTHER" id="PTHR33099">
    <property type="entry name" value="FE2OG DIOXYGENASE DOMAIN-CONTAINING PROTEIN"/>
    <property type="match status" value="1"/>
</dbReference>
<feature type="compositionally biased region" description="Basic and acidic residues" evidence="1">
    <location>
        <begin position="1914"/>
        <end position="1926"/>
    </location>
</feature>
<feature type="region of interest" description="Disordered" evidence="1">
    <location>
        <begin position="1453"/>
        <end position="1477"/>
    </location>
</feature>
<dbReference type="Proteomes" id="UP001221413">
    <property type="component" value="Unassembled WGS sequence"/>
</dbReference>
<proteinExistence type="predicted"/>
<feature type="region of interest" description="Disordered" evidence="1">
    <location>
        <begin position="1914"/>
        <end position="1940"/>
    </location>
</feature>
<evidence type="ECO:0000313" key="2">
    <source>
        <dbReference type="EMBL" id="KAJ6258580.1"/>
    </source>
</evidence>
<feature type="region of interest" description="Disordered" evidence="1">
    <location>
        <begin position="1367"/>
        <end position="1405"/>
    </location>
</feature>
<gene>
    <name evidence="2" type="ORF">Dda_6626</name>
</gene>
<dbReference type="PANTHER" id="PTHR33099:SF13">
    <property type="entry name" value="F-BOX DOMAIN-CONTAINING PROTEIN-RELATED"/>
    <property type="match status" value="1"/>
</dbReference>
<evidence type="ECO:0000256" key="1">
    <source>
        <dbReference type="SAM" id="MobiDB-lite"/>
    </source>
</evidence>
<dbReference type="EMBL" id="JAQGDS010000008">
    <property type="protein sequence ID" value="KAJ6258580.1"/>
    <property type="molecule type" value="Genomic_DNA"/>
</dbReference>
<organism evidence="2 3">
    <name type="scientific">Drechslerella dactyloides</name>
    <name type="common">Nematode-trapping fungus</name>
    <name type="synonym">Arthrobotrys dactyloides</name>
    <dbReference type="NCBI Taxonomy" id="74499"/>
    <lineage>
        <taxon>Eukaryota</taxon>
        <taxon>Fungi</taxon>
        <taxon>Dikarya</taxon>
        <taxon>Ascomycota</taxon>
        <taxon>Pezizomycotina</taxon>
        <taxon>Orbiliomycetes</taxon>
        <taxon>Orbiliales</taxon>
        <taxon>Orbiliaceae</taxon>
        <taxon>Drechslerella</taxon>
    </lineage>
</organism>
<evidence type="ECO:0000313" key="3">
    <source>
        <dbReference type="Proteomes" id="UP001221413"/>
    </source>
</evidence>
<name>A0AAD6NHK5_DREDA</name>
<feature type="region of interest" description="Disordered" evidence="1">
    <location>
        <begin position="19"/>
        <end position="62"/>
    </location>
</feature>